<keyword evidence="5" id="KW-1185">Reference proteome</keyword>
<feature type="region of interest" description="Disordered" evidence="2">
    <location>
        <begin position="34"/>
        <end position="59"/>
    </location>
</feature>
<evidence type="ECO:0000256" key="1">
    <source>
        <dbReference type="SAM" id="Coils"/>
    </source>
</evidence>
<accession>A0A0K9PD86</accession>
<dbReference type="OMA" id="AECQREI"/>
<dbReference type="STRING" id="29655.A0A0K9PD86"/>
<keyword evidence="3" id="KW-0472">Membrane</keyword>
<sequence>MMDNQSTKKIQSSLVTTSTSSTTKMCILSGASIHHHHHPIPPLSSQKPRHRPSSFGSGQNLRCRRRLRIGFEPMRCNGSNAGKNSVAGIVGEQVDELLRREENAPLLDELDAASRRVEAARQALVDIKKQEDDVQRSKDMIRRLQIQEEEIAESEKELLEARTLVDEAERSLSSNLSRNSNSNWTSTSSYSASEIDRDAERLESLKAAIVSSIAGTLAALPISLTVAISEMQLIQNLVVISISCFLFGATFRYAMRRDLDNIHLKTGTCAAFGIVKGLAAVDTSTKSLLDFNDIGFMQQVLEQAVYFSESILIFIFSAIALDFCFKAELLDPFPIRK</sequence>
<reference evidence="5" key="1">
    <citation type="journal article" date="2016" name="Nature">
        <title>The genome of the seagrass Zostera marina reveals angiosperm adaptation to the sea.</title>
        <authorList>
            <person name="Olsen J.L."/>
            <person name="Rouze P."/>
            <person name="Verhelst B."/>
            <person name="Lin Y.-C."/>
            <person name="Bayer T."/>
            <person name="Collen J."/>
            <person name="Dattolo E."/>
            <person name="De Paoli E."/>
            <person name="Dittami S."/>
            <person name="Maumus F."/>
            <person name="Michel G."/>
            <person name="Kersting A."/>
            <person name="Lauritano C."/>
            <person name="Lohaus R."/>
            <person name="Toepel M."/>
            <person name="Tonon T."/>
            <person name="Vanneste K."/>
            <person name="Amirebrahimi M."/>
            <person name="Brakel J."/>
            <person name="Bostroem C."/>
            <person name="Chovatia M."/>
            <person name="Grimwood J."/>
            <person name="Jenkins J.W."/>
            <person name="Jueterbock A."/>
            <person name="Mraz A."/>
            <person name="Stam W.T."/>
            <person name="Tice H."/>
            <person name="Bornberg-Bauer E."/>
            <person name="Green P.J."/>
            <person name="Pearson G.A."/>
            <person name="Procaccini G."/>
            <person name="Duarte C.M."/>
            <person name="Schmutz J."/>
            <person name="Reusch T.B.H."/>
            <person name="Van de Peer Y."/>
        </authorList>
    </citation>
    <scope>NUCLEOTIDE SEQUENCE [LARGE SCALE GENOMIC DNA]</scope>
    <source>
        <strain evidence="5">cv. Finnish</strain>
    </source>
</reference>
<feature type="coiled-coil region" evidence="1">
    <location>
        <begin position="110"/>
        <end position="171"/>
    </location>
</feature>
<name>A0A0K9PD86_ZOSMR</name>
<dbReference type="OrthoDB" id="198474at2759"/>
<evidence type="ECO:0000313" key="4">
    <source>
        <dbReference type="EMBL" id="KMZ66192.1"/>
    </source>
</evidence>
<keyword evidence="1" id="KW-0175">Coiled coil</keyword>
<gene>
    <name evidence="4" type="ORF">ZOSMA_2G02030</name>
</gene>
<dbReference type="EMBL" id="LFYR01000981">
    <property type="protein sequence ID" value="KMZ66192.1"/>
    <property type="molecule type" value="Genomic_DNA"/>
</dbReference>
<feature type="transmembrane region" description="Helical" evidence="3">
    <location>
        <begin position="207"/>
        <end position="228"/>
    </location>
</feature>
<evidence type="ECO:0008006" key="6">
    <source>
        <dbReference type="Google" id="ProtNLM"/>
    </source>
</evidence>
<protein>
    <recommendedName>
        <fullName evidence="6">Homer protein</fullName>
    </recommendedName>
</protein>
<keyword evidence="3" id="KW-0812">Transmembrane</keyword>
<keyword evidence="3" id="KW-1133">Transmembrane helix</keyword>
<dbReference type="AlphaFoldDB" id="A0A0K9PD86"/>
<evidence type="ECO:0000313" key="5">
    <source>
        <dbReference type="Proteomes" id="UP000036987"/>
    </source>
</evidence>
<dbReference type="PANTHER" id="PTHR36383">
    <property type="entry name" value="OS09G0529350 PROTEIN"/>
    <property type="match status" value="1"/>
</dbReference>
<dbReference type="Proteomes" id="UP000036987">
    <property type="component" value="Unassembled WGS sequence"/>
</dbReference>
<evidence type="ECO:0000256" key="3">
    <source>
        <dbReference type="SAM" id="Phobius"/>
    </source>
</evidence>
<organism evidence="4 5">
    <name type="scientific">Zostera marina</name>
    <name type="common">Eelgrass</name>
    <dbReference type="NCBI Taxonomy" id="29655"/>
    <lineage>
        <taxon>Eukaryota</taxon>
        <taxon>Viridiplantae</taxon>
        <taxon>Streptophyta</taxon>
        <taxon>Embryophyta</taxon>
        <taxon>Tracheophyta</taxon>
        <taxon>Spermatophyta</taxon>
        <taxon>Magnoliopsida</taxon>
        <taxon>Liliopsida</taxon>
        <taxon>Zosteraceae</taxon>
        <taxon>Zostera</taxon>
    </lineage>
</organism>
<feature type="transmembrane region" description="Helical" evidence="3">
    <location>
        <begin position="234"/>
        <end position="255"/>
    </location>
</feature>
<proteinExistence type="predicted"/>
<dbReference type="PANTHER" id="PTHR36383:SF1">
    <property type="entry name" value="PROTEIN, PUTATIVE-RELATED"/>
    <property type="match status" value="1"/>
</dbReference>
<comment type="caution">
    <text evidence="4">The sequence shown here is derived from an EMBL/GenBank/DDBJ whole genome shotgun (WGS) entry which is preliminary data.</text>
</comment>
<evidence type="ECO:0000256" key="2">
    <source>
        <dbReference type="SAM" id="MobiDB-lite"/>
    </source>
</evidence>